<dbReference type="Pfam" id="PF00535">
    <property type="entry name" value="Glycos_transf_2"/>
    <property type="match status" value="1"/>
</dbReference>
<evidence type="ECO:0000313" key="5">
    <source>
        <dbReference type="Proteomes" id="UP000031386"/>
    </source>
</evidence>
<dbReference type="RefSeq" id="WP_041954500.1">
    <property type="nucleotide sequence ID" value="NZ_CP009761.1"/>
</dbReference>
<name>A0A0B4S2B8_9FIRM</name>
<evidence type="ECO:0000259" key="3">
    <source>
        <dbReference type="Pfam" id="PF00535"/>
    </source>
</evidence>
<dbReference type="OrthoDB" id="8773442at2"/>
<evidence type="ECO:0000256" key="2">
    <source>
        <dbReference type="ARBA" id="ARBA00022679"/>
    </source>
</evidence>
<keyword evidence="2 4" id="KW-0808">Transferase</keyword>
<protein>
    <submittedName>
        <fullName evidence="4">Galactosyl transferase</fullName>
    </submittedName>
</protein>
<dbReference type="PANTHER" id="PTHR22916">
    <property type="entry name" value="GLYCOSYLTRANSFERASE"/>
    <property type="match status" value="1"/>
</dbReference>
<reference evidence="4 5" key="1">
    <citation type="submission" date="2014-10" db="EMBL/GenBank/DDBJ databases">
        <title>Complete genome sequence of Parvimonas micra KCOM 1535 (= ChDC B708).</title>
        <authorList>
            <person name="Kook J.-K."/>
            <person name="Park S.-N."/>
            <person name="Lim Y.K."/>
            <person name="Roh H."/>
        </authorList>
    </citation>
    <scope>NUCLEOTIDE SEQUENCE [LARGE SCALE GENOMIC DNA]</scope>
    <source>
        <strain evidence="5">KCOM 1535 / ChDC B708</strain>
    </source>
</reference>
<feature type="domain" description="Glycosyltransferase 2-like" evidence="3">
    <location>
        <begin position="5"/>
        <end position="128"/>
    </location>
</feature>
<keyword evidence="5" id="KW-1185">Reference proteome</keyword>
<gene>
    <name evidence="4" type="ORF">NW74_06210</name>
</gene>
<keyword evidence="1" id="KW-0328">Glycosyltransferase</keyword>
<dbReference type="KEGG" id="pmic:NW74_06210"/>
<dbReference type="Gene3D" id="3.90.550.10">
    <property type="entry name" value="Spore Coat Polysaccharide Biosynthesis Protein SpsA, Chain A"/>
    <property type="match status" value="1"/>
</dbReference>
<proteinExistence type="predicted"/>
<dbReference type="InterPro" id="IPR029044">
    <property type="entry name" value="Nucleotide-diphossugar_trans"/>
</dbReference>
<organism evidence="4 5">
    <name type="scientific">Parvimonas micra</name>
    <dbReference type="NCBI Taxonomy" id="33033"/>
    <lineage>
        <taxon>Bacteria</taxon>
        <taxon>Bacillati</taxon>
        <taxon>Bacillota</taxon>
        <taxon>Tissierellia</taxon>
        <taxon>Tissierellales</taxon>
        <taxon>Peptoniphilaceae</taxon>
        <taxon>Parvimonas</taxon>
    </lineage>
</organism>
<accession>A0A0B4S2B8</accession>
<sequence>MDKISVIVPVYNVEKYVKKCLDSISNQTYENIEIIIVNDGATDNSENICKEFVENENRAKLYTKENGGLSSARNHGMRFATGKYVLFIDSDDYIAEGMVEELYKNIKGEDADVSVCGVYNVYSDNQSPQCKEEIYFCCGKERFLKEYFIGEKIPGTICNKLISYEIASKISFPVGKIYEDAFYQFELVKYAKKYVVTTKPYYYYFHRENSITTKPYTVKNMNCIEIYSNFYDYINREIPSLSEYAFFRLSYAYFMVFDKMLLSEDYKNILEYREILGFLKNNFWKIFKNKNFRKGRRIAVLMLKLNVKLYRFLLLKDLKRKGVNA</sequence>
<evidence type="ECO:0000256" key="1">
    <source>
        <dbReference type="ARBA" id="ARBA00022676"/>
    </source>
</evidence>
<evidence type="ECO:0000313" key="4">
    <source>
        <dbReference type="EMBL" id="AIZ36957.1"/>
    </source>
</evidence>
<dbReference type="AlphaFoldDB" id="A0A0B4S2B8"/>
<dbReference type="GO" id="GO:0016757">
    <property type="term" value="F:glycosyltransferase activity"/>
    <property type="evidence" value="ECO:0007669"/>
    <property type="project" value="UniProtKB-KW"/>
</dbReference>
<dbReference type="InterPro" id="IPR001173">
    <property type="entry name" value="Glyco_trans_2-like"/>
</dbReference>
<dbReference type="Proteomes" id="UP000031386">
    <property type="component" value="Chromosome"/>
</dbReference>
<dbReference type="SUPFAM" id="SSF53448">
    <property type="entry name" value="Nucleotide-diphospho-sugar transferases"/>
    <property type="match status" value="1"/>
</dbReference>
<dbReference type="PANTHER" id="PTHR22916:SF51">
    <property type="entry name" value="GLYCOSYLTRANSFERASE EPSH-RELATED"/>
    <property type="match status" value="1"/>
</dbReference>
<dbReference type="EMBL" id="CP009761">
    <property type="protein sequence ID" value="AIZ36957.1"/>
    <property type="molecule type" value="Genomic_DNA"/>
</dbReference>
<dbReference type="STRING" id="33033.NW74_06210"/>
<dbReference type="CDD" id="cd00761">
    <property type="entry name" value="Glyco_tranf_GTA_type"/>
    <property type="match status" value="1"/>
</dbReference>